<sequence length="539" mass="62242">MAPPLNDEELQRRVYEALTRFNYFPNQREGLPELPPCVCTRQFTPEIAEALDSLQTRKGGYDLVEFHSTRYNNLPRTLGLIHPRAYASLSKCIHDNWFSIRPSFSNTKSIIKPELHDDGRLMIMNYEEPTQKIYRDHEISFGKRFRVTTDISNCFNSIYTHAIPWALIGIIPAKAGQDDGNFWVNKLDKCQRLVKRNETLGVPIGPATSSISVEIILNKVDHELSKTGYDFIRYVDDYTCYCDTEEQAQHFIKDLKEHLKQFKLTLNLRKTTVENLPLSHEDTWLLDLKAALPHRLNNGDDDEPELSPAETLTFINKAIEINKETPDGSVLKYAFSIILSHLESVATNQALNSLVNLSWYYPSLIPLISLYLDKFYTQLQAQELPYKTQLTGLLVENAKNKRSDGISWLLFILFKYDVELTHENVQYVIESGDCVAITILLELGQFTDQIITFVQDNILDKDIFTLDNYWLLLYQLNRRDLIQDPYKDGVFKKLREFRVNFIPGESITNAENVCEEVIAKIKRDFMATVFGNIKDTNIT</sequence>
<dbReference type="InterPro" id="IPR043502">
    <property type="entry name" value="DNA/RNA_pol_sf"/>
</dbReference>
<evidence type="ECO:0000313" key="2">
    <source>
        <dbReference type="EMBL" id="KJY98539.1"/>
    </source>
</evidence>
<dbReference type="PATRIC" id="fig|151081.8.peg.2323"/>
<dbReference type="Proteomes" id="UP000033664">
    <property type="component" value="Unassembled WGS sequence"/>
</dbReference>
<dbReference type="NCBIfam" id="NF041749">
    <property type="entry name" value="Drt4"/>
    <property type="match status" value="1"/>
</dbReference>
<dbReference type="CDD" id="cd01646">
    <property type="entry name" value="RT_Bac_retron_I"/>
    <property type="match status" value="1"/>
</dbReference>
<dbReference type="Pfam" id="PF00078">
    <property type="entry name" value="RVT_1"/>
    <property type="match status" value="1"/>
</dbReference>
<protein>
    <recommendedName>
        <fullName evidence="1">Reverse transcriptase domain-containing protein</fullName>
    </recommendedName>
</protein>
<organism evidence="2 3">
    <name type="scientific">Pseudoalteromonas ruthenica</name>
    <dbReference type="NCBI Taxonomy" id="151081"/>
    <lineage>
        <taxon>Bacteria</taxon>
        <taxon>Pseudomonadati</taxon>
        <taxon>Pseudomonadota</taxon>
        <taxon>Gammaproteobacteria</taxon>
        <taxon>Alteromonadales</taxon>
        <taxon>Pseudoalteromonadaceae</taxon>
        <taxon>Pseudoalteromonas</taxon>
    </lineage>
</organism>
<name>A0A0F4PTV1_9GAMM</name>
<comment type="caution">
    <text evidence="2">The sequence shown here is derived from an EMBL/GenBank/DDBJ whole genome shotgun (WGS) entry which is preliminary data.</text>
</comment>
<gene>
    <name evidence="2" type="ORF">TW72_12460</name>
</gene>
<dbReference type="OrthoDB" id="9780724at2"/>
<proteinExistence type="predicted"/>
<dbReference type="GeneID" id="58229305"/>
<dbReference type="SUPFAM" id="SSF56672">
    <property type="entry name" value="DNA/RNA polymerases"/>
    <property type="match status" value="1"/>
</dbReference>
<dbReference type="AlphaFoldDB" id="A0A0F4PTV1"/>
<feature type="domain" description="Reverse transcriptase" evidence="1">
    <location>
        <begin position="55"/>
        <end position="319"/>
    </location>
</feature>
<dbReference type="PROSITE" id="PS50878">
    <property type="entry name" value="RT_POL"/>
    <property type="match status" value="1"/>
</dbReference>
<accession>A0A0F4PTV1</accession>
<dbReference type="RefSeq" id="WP_045979662.1">
    <property type="nucleotide sequence ID" value="NZ_JXXY01000010.1"/>
</dbReference>
<dbReference type="EMBL" id="JXXZ01000010">
    <property type="protein sequence ID" value="KJY98539.1"/>
    <property type="molecule type" value="Genomic_DNA"/>
</dbReference>
<reference evidence="2 3" key="1">
    <citation type="journal article" date="2015" name="BMC Genomics">
        <title>Genome mining reveals unlocked bioactive potential of marine Gram-negative bacteria.</title>
        <authorList>
            <person name="Machado H."/>
            <person name="Sonnenschein E.C."/>
            <person name="Melchiorsen J."/>
            <person name="Gram L."/>
        </authorList>
    </citation>
    <scope>NUCLEOTIDE SEQUENCE [LARGE SCALE GENOMIC DNA]</scope>
    <source>
        <strain evidence="2 3">S3137</strain>
    </source>
</reference>
<keyword evidence="3" id="KW-1185">Reference proteome</keyword>
<dbReference type="InterPro" id="IPR000477">
    <property type="entry name" value="RT_dom"/>
</dbReference>
<evidence type="ECO:0000259" key="1">
    <source>
        <dbReference type="PROSITE" id="PS50878"/>
    </source>
</evidence>
<evidence type="ECO:0000313" key="3">
    <source>
        <dbReference type="Proteomes" id="UP000033664"/>
    </source>
</evidence>